<evidence type="ECO:0000256" key="1">
    <source>
        <dbReference type="SAM" id="Phobius"/>
    </source>
</evidence>
<comment type="caution">
    <text evidence="2">The sequence shown here is derived from an EMBL/GenBank/DDBJ whole genome shotgun (WGS) entry which is preliminary data.</text>
</comment>
<name>A0A7I9W0C6_MYCAG</name>
<evidence type="ECO:0008006" key="4">
    <source>
        <dbReference type="Google" id="ProtNLM"/>
    </source>
</evidence>
<feature type="transmembrane region" description="Helical" evidence="1">
    <location>
        <begin position="36"/>
        <end position="57"/>
    </location>
</feature>
<accession>A0A7I9W0C6</accession>
<gene>
    <name evidence="2" type="ORF">MAGR_23400</name>
</gene>
<organism evidence="2 3">
    <name type="scientific">Mycolicibacterium agri</name>
    <name type="common">Mycobacterium agri</name>
    <dbReference type="NCBI Taxonomy" id="36811"/>
    <lineage>
        <taxon>Bacteria</taxon>
        <taxon>Bacillati</taxon>
        <taxon>Actinomycetota</taxon>
        <taxon>Actinomycetes</taxon>
        <taxon>Mycobacteriales</taxon>
        <taxon>Mycobacteriaceae</taxon>
        <taxon>Mycolicibacterium</taxon>
    </lineage>
</organism>
<feature type="transmembrane region" description="Helical" evidence="1">
    <location>
        <begin position="69"/>
        <end position="93"/>
    </location>
</feature>
<dbReference type="AlphaFoldDB" id="A0A7I9W0C6"/>
<feature type="transmembrane region" description="Helical" evidence="1">
    <location>
        <begin position="150"/>
        <end position="169"/>
    </location>
</feature>
<protein>
    <recommendedName>
        <fullName evidence="4">DUF4386 domain-containing protein</fullName>
    </recommendedName>
</protein>
<dbReference type="Proteomes" id="UP000465302">
    <property type="component" value="Unassembled WGS sequence"/>
</dbReference>
<feature type="transmembrane region" description="Helical" evidence="1">
    <location>
        <begin position="175"/>
        <end position="197"/>
    </location>
</feature>
<evidence type="ECO:0000313" key="2">
    <source>
        <dbReference type="EMBL" id="GFG50899.1"/>
    </source>
</evidence>
<keyword evidence="1" id="KW-1133">Transmembrane helix</keyword>
<dbReference type="EMBL" id="BLKS01000001">
    <property type="protein sequence ID" value="GFG50899.1"/>
    <property type="molecule type" value="Genomic_DNA"/>
</dbReference>
<feature type="transmembrane region" description="Helical" evidence="1">
    <location>
        <begin position="113"/>
        <end position="138"/>
    </location>
</feature>
<evidence type="ECO:0000313" key="3">
    <source>
        <dbReference type="Proteomes" id="UP000465302"/>
    </source>
</evidence>
<keyword evidence="1" id="KW-0472">Membrane</keyword>
<proteinExistence type="predicted"/>
<keyword evidence="1" id="KW-0812">Transmembrane</keyword>
<sequence length="209" mass="21034">MLLLLAGVAIAIAIGGVMPLPYGADSAIQAYVLTEPAAAHVIAVATFASSVPLAIYAATASARLRQLGVVAPGATIALAGGILAAANLGLSGLVAWTLSRPEVVTDGALVRALYYLVFLTGGPAHVVTLGLLVAGMAVPSVILGLLPRPLAVAGLAIAVVSELTTFVLVWPTLGFLLPIARLAALVWLIAAGALLPLSRQNRNATRVLG</sequence>
<reference evidence="2 3" key="1">
    <citation type="journal article" date="2019" name="Emerg. Microbes Infect.">
        <title>Comprehensive subspecies identification of 175 nontuberculous mycobacteria species based on 7547 genomic profiles.</title>
        <authorList>
            <person name="Matsumoto Y."/>
            <person name="Kinjo T."/>
            <person name="Motooka D."/>
            <person name="Nabeya D."/>
            <person name="Jung N."/>
            <person name="Uechi K."/>
            <person name="Horii T."/>
            <person name="Iida T."/>
            <person name="Fujita J."/>
            <person name="Nakamura S."/>
        </authorList>
    </citation>
    <scope>NUCLEOTIDE SEQUENCE [LARGE SCALE GENOMIC DNA]</scope>
    <source>
        <strain evidence="2 3">JCM 6377</strain>
    </source>
</reference>